<comment type="similarity">
    <text evidence="3 10">Belongs to the TrpF family.</text>
</comment>
<dbReference type="RefSeq" id="WP_096458892.1">
    <property type="nucleotide sequence ID" value="NZ_AP014936.1"/>
</dbReference>
<dbReference type="NCBIfam" id="NF002298">
    <property type="entry name" value="PRK01222.1-4"/>
    <property type="match status" value="1"/>
</dbReference>
<dbReference type="Pfam" id="PF00697">
    <property type="entry name" value="PRAI"/>
    <property type="match status" value="1"/>
</dbReference>
<organism evidence="12 13">
    <name type="scientific">Sulfurifustis variabilis</name>
    <dbReference type="NCBI Taxonomy" id="1675686"/>
    <lineage>
        <taxon>Bacteria</taxon>
        <taxon>Pseudomonadati</taxon>
        <taxon>Pseudomonadota</taxon>
        <taxon>Gammaproteobacteria</taxon>
        <taxon>Acidiferrobacterales</taxon>
        <taxon>Acidiferrobacteraceae</taxon>
        <taxon>Sulfurifustis</taxon>
    </lineage>
</organism>
<dbReference type="EC" id="5.3.1.24" evidence="4 10"/>
<keyword evidence="6 10" id="KW-0028">Amino-acid biosynthesis</keyword>
<keyword evidence="13" id="KW-1185">Reference proteome</keyword>
<dbReference type="Gene3D" id="3.20.20.70">
    <property type="entry name" value="Aldolase class I"/>
    <property type="match status" value="1"/>
</dbReference>
<dbReference type="InterPro" id="IPR013785">
    <property type="entry name" value="Aldolase_TIM"/>
</dbReference>
<dbReference type="KEGG" id="sva:SVA_0718"/>
<dbReference type="SUPFAM" id="SSF51366">
    <property type="entry name" value="Ribulose-phoshate binding barrel"/>
    <property type="match status" value="1"/>
</dbReference>
<dbReference type="CDD" id="cd00405">
    <property type="entry name" value="PRAI"/>
    <property type="match status" value="1"/>
</dbReference>
<dbReference type="InterPro" id="IPR001240">
    <property type="entry name" value="PRAI_dom"/>
</dbReference>
<accession>A0A1B4VD34</accession>
<evidence type="ECO:0000256" key="3">
    <source>
        <dbReference type="ARBA" id="ARBA00007571"/>
    </source>
</evidence>
<evidence type="ECO:0000256" key="8">
    <source>
        <dbReference type="ARBA" id="ARBA00023141"/>
    </source>
</evidence>
<evidence type="ECO:0000256" key="5">
    <source>
        <dbReference type="ARBA" id="ARBA00022272"/>
    </source>
</evidence>
<evidence type="ECO:0000256" key="2">
    <source>
        <dbReference type="ARBA" id="ARBA00004664"/>
    </source>
</evidence>
<evidence type="ECO:0000313" key="12">
    <source>
        <dbReference type="EMBL" id="BAU47297.1"/>
    </source>
</evidence>
<evidence type="ECO:0000256" key="7">
    <source>
        <dbReference type="ARBA" id="ARBA00022822"/>
    </source>
</evidence>
<protein>
    <recommendedName>
        <fullName evidence="5 10">N-(5'-phosphoribosyl)anthranilate isomerase</fullName>
        <shortName evidence="10">PRAI</shortName>
        <ecNumber evidence="4 10">5.3.1.24</ecNumber>
    </recommendedName>
</protein>
<dbReference type="HAMAP" id="MF_00135">
    <property type="entry name" value="PRAI"/>
    <property type="match status" value="1"/>
</dbReference>
<dbReference type="OrthoDB" id="9796196at2"/>
<evidence type="ECO:0000256" key="4">
    <source>
        <dbReference type="ARBA" id="ARBA00012572"/>
    </source>
</evidence>
<keyword evidence="9 10" id="KW-0413">Isomerase</keyword>
<proteinExistence type="inferred from homology"/>
<evidence type="ECO:0000256" key="9">
    <source>
        <dbReference type="ARBA" id="ARBA00023235"/>
    </source>
</evidence>
<dbReference type="UniPathway" id="UPA00035">
    <property type="reaction ID" value="UER00042"/>
</dbReference>
<dbReference type="Proteomes" id="UP000218899">
    <property type="component" value="Chromosome"/>
</dbReference>
<comment type="pathway">
    <text evidence="2 10">Amino-acid biosynthesis; L-tryptophan biosynthesis; L-tryptophan from chorismate: step 3/5.</text>
</comment>
<evidence type="ECO:0000256" key="10">
    <source>
        <dbReference type="HAMAP-Rule" id="MF_00135"/>
    </source>
</evidence>
<dbReference type="EMBL" id="AP014936">
    <property type="protein sequence ID" value="BAU47297.1"/>
    <property type="molecule type" value="Genomic_DNA"/>
</dbReference>
<evidence type="ECO:0000259" key="11">
    <source>
        <dbReference type="Pfam" id="PF00697"/>
    </source>
</evidence>
<reference evidence="12 13" key="1">
    <citation type="submission" date="2015-08" db="EMBL/GenBank/DDBJ databases">
        <title>Complete genome sequence of Sulfurifustis variabilis.</title>
        <authorList>
            <person name="Miura A."/>
            <person name="Kojima H."/>
            <person name="Fukui M."/>
        </authorList>
    </citation>
    <scope>NUCLEOTIDE SEQUENCE [LARGE SCALE GENOMIC DNA]</scope>
    <source>
        <strain evidence="13">skN76</strain>
    </source>
</reference>
<name>A0A1B4VD34_9GAMM</name>
<dbReference type="PANTHER" id="PTHR42894:SF1">
    <property type="entry name" value="N-(5'-PHOSPHORIBOSYL)ANTHRANILATE ISOMERASE"/>
    <property type="match status" value="1"/>
</dbReference>
<keyword evidence="8 10" id="KW-0057">Aromatic amino acid biosynthesis</keyword>
<gene>
    <name evidence="10" type="primary">trpF</name>
    <name evidence="12" type="ORF">SVA_0718</name>
</gene>
<dbReference type="GO" id="GO:0004640">
    <property type="term" value="F:phosphoribosylanthranilate isomerase activity"/>
    <property type="evidence" value="ECO:0007669"/>
    <property type="project" value="UniProtKB-UniRule"/>
</dbReference>
<dbReference type="GO" id="GO:0000162">
    <property type="term" value="P:L-tryptophan biosynthetic process"/>
    <property type="evidence" value="ECO:0007669"/>
    <property type="project" value="UniProtKB-UniRule"/>
</dbReference>
<evidence type="ECO:0000256" key="1">
    <source>
        <dbReference type="ARBA" id="ARBA00001164"/>
    </source>
</evidence>
<keyword evidence="7 10" id="KW-0822">Tryptophan biosynthesis</keyword>
<dbReference type="InterPro" id="IPR044643">
    <property type="entry name" value="TrpF_fam"/>
</dbReference>
<comment type="catalytic activity">
    <reaction evidence="1 10">
        <text>N-(5-phospho-beta-D-ribosyl)anthranilate = 1-(2-carboxyphenylamino)-1-deoxy-D-ribulose 5-phosphate</text>
        <dbReference type="Rhea" id="RHEA:21540"/>
        <dbReference type="ChEBI" id="CHEBI:18277"/>
        <dbReference type="ChEBI" id="CHEBI:58613"/>
        <dbReference type="EC" id="5.3.1.24"/>
    </reaction>
</comment>
<dbReference type="InterPro" id="IPR011060">
    <property type="entry name" value="RibuloseP-bd_barrel"/>
</dbReference>
<evidence type="ECO:0000256" key="6">
    <source>
        <dbReference type="ARBA" id="ARBA00022605"/>
    </source>
</evidence>
<dbReference type="NCBIfam" id="NF002299">
    <property type="entry name" value="PRK01222.1-6"/>
    <property type="match status" value="1"/>
</dbReference>
<evidence type="ECO:0000313" key="13">
    <source>
        <dbReference type="Proteomes" id="UP000218899"/>
    </source>
</evidence>
<dbReference type="FunFam" id="3.20.20.70:FF:000075">
    <property type="entry name" value="Tryptophan biosynthesis protein TRP1"/>
    <property type="match status" value="1"/>
</dbReference>
<feature type="domain" description="N-(5'phosphoribosyl) anthranilate isomerase (PRAI)" evidence="11">
    <location>
        <begin position="5"/>
        <end position="200"/>
    </location>
</feature>
<sequence length="206" mass="21982">MRTRVKICGITRVEDARAAADAGADAIGLVFDPDSPRCVTLEQALAIINSVPPFVTVVGLFVDSPVERVRAVLERARLGLVQFHGAETPEQCRLYGRPYVKAIRMRGGVNLHAEERRYADATGLVLDTYVPGQSGGSGRAFDWGLVPGDLHKPVILAGGLHADNVGDAIRRVRPAAVDVSSGVESAKGIKDPHKIAAFIRAVREAA</sequence>
<dbReference type="PANTHER" id="PTHR42894">
    <property type="entry name" value="N-(5'-PHOSPHORIBOSYL)ANTHRANILATE ISOMERASE"/>
    <property type="match status" value="1"/>
</dbReference>
<dbReference type="AlphaFoldDB" id="A0A1B4VD34"/>